<comment type="caution">
    <text evidence="1">The sequence shown here is derived from an EMBL/GenBank/DDBJ whole genome shotgun (WGS) entry which is preliminary data.</text>
</comment>
<accession>A0A179FGR2</accession>
<evidence type="ECO:0000313" key="1">
    <source>
        <dbReference type="EMBL" id="OAQ64239.1"/>
    </source>
</evidence>
<organism evidence="1 2">
    <name type="scientific">Pochonia chlamydosporia 170</name>
    <dbReference type="NCBI Taxonomy" id="1380566"/>
    <lineage>
        <taxon>Eukaryota</taxon>
        <taxon>Fungi</taxon>
        <taxon>Dikarya</taxon>
        <taxon>Ascomycota</taxon>
        <taxon>Pezizomycotina</taxon>
        <taxon>Sordariomycetes</taxon>
        <taxon>Hypocreomycetidae</taxon>
        <taxon>Hypocreales</taxon>
        <taxon>Clavicipitaceae</taxon>
        <taxon>Pochonia</taxon>
    </lineage>
</organism>
<gene>
    <name evidence="1" type="ORF">VFPPC_16181</name>
</gene>
<dbReference type="KEGG" id="pchm:VFPPC_16181"/>
<reference evidence="1 2" key="1">
    <citation type="journal article" date="2016" name="PLoS Pathog.">
        <title>Biosynthesis of antibiotic leucinostatins in bio-control fungus Purpureocillium lilacinum and their inhibition on phytophthora revealed by genome mining.</title>
        <authorList>
            <person name="Wang G."/>
            <person name="Liu Z."/>
            <person name="Lin R."/>
            <person name="Li E."/>
            <person name="Mao Z."/>
            <person name="Ling J."/>
            <person name="Yang Y."/>
            <person name="Yin W.B."/>
            <person name="Xie B."/>
        </authorList>
    </citation>
    <scope>NUCLEOTIDE SEQUENCE [LARGE SCALE GENOMIC DNA]</scope>
    <source>
        <strain evidence="1">170</strain>
    </source>
</reference>
<keyword evidence="2" id="KW-1185">Reference proteome</keyword>
<dbReference type="RefSeq" id="XP_018141553.1">
    <property type="nucleotide sequence ID" value="XM_018293934.1"/>
</dbReference>
<name>A0A179FGR2_METCM</name>
<dbReference type="AlphaFoldDB" id="A0A179FGR2"/>
<protein>
    <submittedName>
        <fullName evidence="1">Uncharacterized protein</fullName>
    </submittedName>
</protein>
<dbReference type="Proteomes" id="UP000078397">
    <property type="component" value="Unassembled WGS sequence"/>
</dbReference>
<dbReference type="GeneID" id="28857928"/>
<dbReference type="EMBL" id="LSBJ02000005">
    <property type="protein sequence ID" value="OAQ64239.1"/>
    <property type="molecule type" value="Genomic_DNA"/>
</dbReference>
<sequence>MYQDLPSLVETMMLSAGWHHERRSTVVRKRSNQEKEYRSDYQQAACDLIRNIDICFKVHPHTLVNGTTVAFKQQAPWIEPQHLLRKFSEPTHCAGWFAFCSLDRPWETESCFTASRSQIIW</sequence>
<evidence type="ECO:0000313" key="2">
    <source>
        <dbReference type="Proteomes" id="UP000078397"/>
    </source>
</evidence>
<proteinExistence type="predicted"/>